<evidence type="ECO:0000256" key="2">
    <source>
        <dbReference type="ARBA" id="ARBA00011903"/>
    </source>
</evidence>
<reference evidence="10 11" key="1">
    <citation type="submission" date="2018-02" db="EMBL/GenBank/DDBJ databases">
        <title>Reclassifiation of [Polyangium] brachysporum DSM 7029 as Guopingzhaonella breviflexa gen. nov., sp. nov., a member of the family Comamonadaceae.</title>
        <authorList>
            <person name="Tang B."/>
        </authorList>
    </citation>
    <scope>NUCLEOTIDE SEQUENCE [LARGE SCALE GENOMIC DNA]</scope>
    <source>
        <strain evidence="10 11">DSM 15344</strain>
    </source>
</reference>
<comment type="similarity">
    <text evidence="1">Belongs to the CpsD/CapB family.</text>
</comment>
<feature type="domain" description="AAA" evidence="9">
    <location>
        <begin position="129"/>
        <end position="289"/>
    </location>
</feature>
<comment type="catalytic activity">
    <reaction evidence="8">
        <text>L-tyrosyl-[protein] + ATP = O-phospho-L-tyrosyl-[protein] + ADP + H(+)</text>
        <dbReference type="Rhea" id="RHEA:10596"/>
        <dbReference type="Rhea" id="RHEA-COMP:10136"/>
        <dbReference type="Rhea" id="RHEA-COMP:20101"/>
        <dbReference type="ChEBI" id="CHEBI:15378"/>
        <dbReference type="ChEBI" id="CHEBI:30616"/>
        <dbReference type="ChEBI" id="CHEBI:46858"/>
        <dbReference type="ChEBI" id="CHEBI:61978"/>
        <dbReference type="ChEBI" id="CHEBI:456216"/>
        <dbReference type="EC" id="2.7.10.2"/>
    </reaction>
</comment>
<dbReference type="InterPro" id="IPR005702">
    <property type="entry name" value="Wzc-like_C"/>
</dbReference>
<dbReference type="Gene3D" id="3.40.50.300">
    <property type="entry name" value="P-loop containing nucleotide triphosphate hydrolases"/>
    <property type="match status" value="1"/>
</dbReference>
<comment type="caution">
    <text evidence="10">The sequence shown here is derived from an EMBL/GenBank/DDBJ whole genome shotgun (WGS) entry which is preliminary data.</text>
</comment>
<dbReference type="NCBIfam" id="TIGR03018">
    <property type="entry name" value="pepcterm_TyrKin"/>
    <property type="match status" value="1"/>
</dbReference>
<evidence type="ECO:0000313" key="11">
    <source>
        <dbReference type="Proteomes" id="UP000239406"/>
    </source>
</evidence>
<keyword evidence="4" id="KW-0547">Nucleotide-binding</keyword>
<evidence type="ECO:0000256" key="8">
    <source>
        <dbReference type="ARBA" id="ARBA00051245"/>
    </source>
</evidence>
<dbReference type="RefSeq" id="WP_104358122.1">
    <property type="nucleotide sequence ID" value="NZ_CP064338.1"/>
</dbReference>
<organism evidence="10 11">
    <name type="scientific">Caldimonas thermodepolymerans</name>
    <dbReference type="NCBI Taxonomy" id="215580"/>
    <lineage>
        <taxon>Bacteria</taxon>
        <taxon>Pseudomonadati</taxon>
        <taxon>Pseudomonadota</taxon>
        <taxon>Betaproteobacteria</taxon>
        <taxon>Burkholderiales</taxon>
        <taxon>Sphaerotilaceae</taxon>
        <taxon>Caldimonas</taxon>
    </lineage>
</organism>
<protein>
    <recommendedName>
        <fullName evidence="2">non-specific protein-tyrosine kinase</fullName>
        <ecNumber evidence="2">2.7.10.2</ecNumber>
    </recommendedName>
</protein>
<dbReference type="Proteomes" id="UP000239406">
    <property type="component" value="Unassembled WGS sequence"/>
</dbReference>
<keyword evidence="3" id="KW-0808">Transferase</keyword>
<keyword evidence="5" id="KW-0418">Kinase</keyword>
<dbReference type="EMBL" id="PSNY01000014">
    <property type="protein sequence ID" value="PPE69168.1"/>
    <property type="molecule type" value="Genomic_DNA"/>
</dbReference>
<accession>A0A2S5T2Q9</accession>
<evidence type="ECO:0000256" key="1">
    <source>
        <dbReference type="ARBA" id="ARBA00007316"/>
    </source>
</evidence>
<dbReference type="EC" id="2.7.10.2" evidence="2"/>
<evidence type="ECO:0000256" key="5">
    <source>
        <dbReference type="ARBA" id="ARBA00022777"/>
    </source>
</evidence>
<evidence type="ECO:0000256" key="7">
    <source>
        <dbReference type="ARBA" id="ARBA00023137"/>
    </source>
</evidence>
<keyword evidence="11" id="KW-1185">Reference proteome</keyword>
<dbReference type="InterPro" id="IPR025669">
    <property type="entry name" value="AAA_dom"/>
</dbReference>
<dbReference type="GO" id="GO:0005524">
    <property type="term" value="F:ATP binding"/>
    <property type="evidence" value="ECO:0007669"/>
    <property type="project" value="UniProtKB-KW"/>
</dbReference>
<dbReference type="InterPro" id="IPR027417">
    <property type="entry name" value="P-loop_NTPase"/>
</dbReference>
<dbReference type="NCBIfam" id="TIGR01007">
    <property type="entry name" value="eps_fam"/>
    <property type="match status" value="1"/>
</dbReference>
<gene>
    <name evidence="10" type="ORF">C1702_12885</name>
</gene>
<evidence type="ECO:0000256" key="6">
    <source>
        <dbReference type="ARBA" id="ARBA00022840"/>
    </source>
</evidence>
<dbReference type="PANTHER" id="PTHR32309">
    <property type="entry name" value="TYROSINE-PROTEIN KINASE"/>
    <property type="match status" value="1"/>
</dbReference>
<keyword evidence="6" id="KW-0067">ATP-binding</keyword>
<sequence length="313" mass="33527">MSIIEQAAKRLEELRRAGVEVPWAAAGLSRQEYDQLVEAGQKGGQGVALRAVAGTAESLAEPPGVHRLAESDRRSRKVDLPLGMLGQAGYLVPDQPRTSLADEFRVIKRPLLKNVQGESAAPVERANLILVTSAMPGEGKTFTAINLALSIAMEVDKTVLLVDADVVRPSLMSRLGLDEPAKGLLDVLNDPSLDLADVLLRTNVPKLTLLPAGTPCPNSTELLASAAMEQLLQELATRYSDRVVVFDAPPLLPTTESRVLASRAGQVVMVVEADQTSRNTVAKAFATVESCPVVMSVLNKCSNPAGTYRYGYY</sequence>
<dbReference type="CDD" id="cd05387">
    <property type="entry name" value="BY-kinase"/>
    <property type="match status" value="1"/>
</dbReference>
<name>A0A2S5T2Q9_9BURK</name>
<evidence type="ECO:0000256" key="4">
    <source>
        <dbReference type="ARBA" id="ARBA00022741"/>
    </source>
</evidence>
<evidence type="ECO:0000259" key="9">
    <source>
        <dbReference type="Pfam" id="PF13614"/>
    </source>
</evidence>
<evidence type="ECO:0000313" key="10">
    <source>
        <dbReference type="EMBL" id="PPE69168.1"/>
    </source>
</evidence>
<dbReference type="Pfam" id="PF13614">
    <property type="entry name" value="AAA_31"/>
    <property type="match status" value="1"/>
</dbReference>
<dbReference type="PANTHER" id="PTHR32309:SF13">
    <property type="entry name" value="FERRIC ENTEROBACTIN TRANSPORT PROTEIN FEPE"/>
    <property type="match status" value="1"/>
</dbReference>
<dbReference type="GO" id="GO:0004715">
    <property type="term" value="F:non-membrane spanning protein tyrosine kinase activity"/>
    <property type="evidence" value="ECO:0007669"/>
    <property type="project" value="UniProtKB-EC"/>
</dbReference>
<evidence type="ECO:0000256" key="3">
    <source>
        <dbReference type="ARBA" id="ARBA00022679"/>
    </source>
</evidence>
<dbReference type="InterPro" id="IPR050445">
    <property type="entry name" value="Bact_polysacc_biosynth/exp"/>
</dbReference>
<dbReference type="GO" id="GO:0005886">
    <property type="term" value="C:plasma membrane"/>
    <property type="evidence" value="ECO:0007669"/>
    <property type="project" value="TreeGrafter"/>
</dbReference>
<proteinExistence type="inferred from homology"/>
<dbReference type="SUPFAM" id="SSF52540">
    <property type="entry name" value="P-loop containing nucleoside triphosphate hydrolases"/>
    <property type="match status" value="1"/>
</dbReference>
<dbReference type="AlphaFoldDB" id="A0A2S5T2Q9"/>
<keyword evidence="7" id="KW-0829">Tyrosine-protein kinase</keyword>